<feature type="transmembrane region" description="Helical" evidence="1">
    <location>
        <begin position="7"/>
        <end position="25"/>
    </location>
</feature>
<proteinExistence type="predicted"/>
<keyword evidence="1" id="KW-0472">Membrane</keyword>
<comment type="caution">
    <text evidence="2">The sequence shown here is derived from an EMBL/GenBank/DDBJ whole genome shotgun (WGS) entry which is preliminary data.</text>
</comment>
<dbReference type="Proteomes" id="UP001172630">
    <property type="component" value="Unassembled WGS sequence"/>
</dbReference>
<dbReference type="RefSeq" id="WP_285881189.1">
    <property type="nucleotide sequence ID" value="NZ_JARFYN010000026.1"/>
</dbReference>
<protein>
    <submittedName>
        <fullName evidence="2">Uncharacterized protein</fullName>
    </submittedName>
</protein>
<evidence type="ECO:0000313" key="2">
    <source>
        <dbReference type="EMBL" id="MDL2407817.1"/>
    </source>
</evidence>
<name>A0ABT7KGR8_9HYPH</name>
<evidence type="ECO:0000256" key="1">
    <source>
        <dbReference type="SAM" id="Phobius"/>
    </source>
</evidence>
<keyword evidence="1" id="KW-0812">Transmembrane</keyword>
<dbReference type="EMBL" id="JARFYN010000026">
    <property type="protein sequence ID" value="MDL2407817.1"/>
    <property type="molecule type" value="Genomic_DNA"/>
</dbReference>
<evidence type="ECO:0000313" key="3">
    <source>
        <dbReference type="Proteomes" id="UP001172630"/>
    </source>
</evidence>
<accession>A0ABT7KGR8</accession>
<keyword evidence="1" id="KW-1133">Transmembrane helix</keyword>
<keyword evidence="3" id="KW-1185">Reference proteome</keyword>
<organism evidence="2 3">
    <name type="scientific">Rhizobium calliandrae</name>
    <dbReference type="NCBI Taxonomy" id="1312182"/>
    <lineage>
        <taxon>Bacteria</taxon>
        <taxon>Pseudomonadati</taxon>
        <taxon>Pseudomonadota</taxon>
        <taxon>Alphaproteobacteria</taxon>
        <taxon>Hyphomicrobiales</taxon>
        <taxon>Rhizobiaceae</taxon>
        <taxon>Rhizobium/Agrobacterium group</taxon>
        <taxon>Rhizobium</taxon>
    </lineage>
</organism>
<reference evidence="2" key="1">
    <citation type="submission" date="2023-06" db="EMBL/GenBank/DDBJ databases">
        <title>Phylogenetic Diversity of Rhizobium strains.</title>
        <authorList>
            <person name="Moura F.T."/>
            <person name="Helene L.C.F."/>
            <person name="Hungria M."/>
        </authorList>
    </citation>
    <scope>NUCLEOTIDE SEQUENCE</scope>
    <source>
        <strain evidence="2">CCGE524</strain>
    </source>
</reference>
<sequence length="53" mass="5528">MEKHDKIVITLALLGVAVIVIKLIGSITGYDLIDMAVNATRPADAGGWPAGTH</sequence>
<gene>
    <name evidence="2" type="ORF">PY650_19565</name>
</gene>